<feature type="transmembrane region" description="Helical" evidence="7">
    <location>
        <begin position="33"/>
        <end position="51"/>
    </location>
</feature>
<name>A0A8S4RE88_9NEOP</name>
<dbReference type="OrthoDB" id="9872501at2759"/>
<gene>
    <name evidence="9" type="primary">jg14557</name>
    <name evidence="9" type="ORF">PAEG_LOCUS12760</name>
</gene>
<dbReference type="InterPro" id="IPR045805">
    <property type="entry name" value="NDNF_C"/>
</dbReference>
<feature type="region of interest" description="Disordered" evidence="6">
    <location>
        <begin position="266"/>
        <end position="299"/>
    </location>
</feature>
<keyword evidence="3" id="KW-0732">Signal</keyword>
<evidence type="ECO:0000256" key="4">
    <source>
        <dbReference type="ARBA" id="ARBA00022737"/>
    </source>
</evidence>
<evidence type="ECO:0000256" key="7">
    <source>
        <dbReference type="SAM" id="Phobius"/>
    </source>
</evidence>
<dbReference type="EMBL" id="CAKXAJ010025111">
    <property type="protein sequence ID" value="CAH2235074.1"/>
    <property type="molecule type" value="Genomic_DNA"/>
</dbReference>
<keyword evidence="7" id="KW-0472">Membrane</keyword>
<keyword evidence="2" id="KW-0964">Secreted</keyword>
<dbReference type="InterPro" id="IPR019326">
    <property type="entry name" value="NDNF"/>
</dbReference>
<evidence type="ECO:0000313" key="9">
    <source>
        <dbReference type="EMBL" id="CAH2235074.1"/>
    </source>
</evidence>
<dbReference type="PANTHER" id="PTHR14619">
    <property type="entry name" value="NEURON-DERIVED NEUROTROPHIC FACTOR"/>
    <property type="match status" value="1"/>
</dbReference>
<dbReference type="SMART" id="SM00060">
    <property type="entry name" value="FN3"/>
    <property type="match status" value="2"/>
</dbReference>
<keyword evidence="7" id="KW-0812">Transmembrane</keyword>
<sequence length="637" mass="70861">MHDAPILTDHASTPWCSRAHASPMQHSASRVTSALHSVLVFLLWTIPNLLFREGGLCFRTVQRNRNMRNLDVLTTRLATLILLNAAGAGLAAPSVLVTRPISKVSVEWLPMDNQTLYRLEEGESRNLELNTSLISQMTVYITVSPCSRHMHWAFYRGPPDSGDSKLQVVQEHGGGEMHTLSFSISKRDRYVLQLSSSKGGAASVSVRGEATRLVRLRLRVRSKRRLSANWDPSPIDPQTTTYCVVASHRKNYTSLCAAQHDVRSNRCDNKPNRFNSAENRSNERLRTKQNQTDKNTGFSNSNKIDADIDGFNIYDGNFKSIYRRKKFGRSTRVSNEDPVIACVGERTHHLIDNLDPSTTYFVSIFGVARDRRIGTLLTTGSVRPRTSTAKKLKENVQLKADIKGKSVYYLKTTVGSGGGLWLAASTCGGSIDIDVSVKGKRLYLTKNIEPHLKFFIPAPIASSSIQETSDEGSVQFDSSSEESKIRYVIRILPNKWYRDLAVTVELTASTARWGVSTPELPEDGGKVLELRPKRSCNSVDIAFLPASHNATDVIRYCILTREILNNDNFICALSKKSPSKMPCTSHLQRPPTRAIIQKVTGLKPGRKYAVQVTAASKGSSVPYKVIYVETNVSCKEE</sequence>
<dbReference type="Proteomes" id="UP000838756">
    <property type="component" value="Unassembled WGS sequence"/>
</dbReference>
<evidence type="ECO:0000256" key="6">
    <source>
        <dbReference type="SAM" id="MobiDB-lite"/>
    </source>
</evidence>
<reference evidence="9" key="1">
    <citation type="submission" date="2022-03" db="EMBL/GenBank/DDBJ databases">
        <authorList>
            <person name="Lindestad O."/>
        </authorList>
    </citation>
    <scope>NUCLEOTIDE SEQUENCE</scope>
</reference>
<evidence type="ECO:0000256" key="1">
    <source>
        <dbReference type="ARBA" id="ARBA00004613"/>
    </source>
</evidence>
<keyword evidence="7" id="KW-1133">Transmembrane helix</keyword>
<feature type="domain" description="Fibronectin type-III" evidence="8">
    <location>
        <begin position="210"/>
        <end position="374"/>
    </location>
</feature>
<accession>A0A8S4RE88</accession>
<dbReference type="InterPro" id="IPR003961">
    <property type="entry name" value="FN3_dom"/>
</dbReference>
<feature type="compositionally biased region" description="Polar residues" evidence="6">
    <location>
        <begin position="288"/>
        <end position="299"/>
    </location>
</feature>
<evidence type="ECO:0000256" key="3">
    <source>
        <dbReference type="ARBA" id="ARBA00022729"/>
    </source>
</evidence>
<dbReference type="PANTHER" id="PTHR14619:SF3">
    <property type="entry name" value="PROTEIN NDNF"/>
    <property type="match status" value="1"/>
</dbReference>
<feature type="domain" description="Fibronectin type-III" evidence="8">
    <location>
        <begin position="524"/>
        <end position="620"/>
    </location>
</feature>
<protein>
    <submittedName>
        <fullName evidence="9">Jg14557 protein</fullName>
    </submittedName>
</protein>
<proteinExistence type="predicted"/>
<dbReference type="InterPro" id="IPR055271">
    <property type="entry name" value="NDNF_Fn(III)_1"/>
</dbReference>
<dbReference type="Pfam" id="PF10179">
    <property type="entry name" value="NDNF"/>
    <property type="match status" value="1"/>
</dbReference>
<dbReference type="EMBL" id="CAKXAJ010025111">
    <property type="protein sequence ID" value="CAH2235075.1"/>
    <property type="molecule type" value="Genomic_DNA"/>
</dbReference>
<dbReference type="Pfam" id="PF19433">
    <property type="entry name" value="NDNF_C"/>
    <property type="match status" value="1"/>
</dbReference>
<evidence type="ECO:0000256" key="2">
    <source>
        <dbReference type="ARBA" id="ARBA00022525"/>
    </source>
</evidence>
<keyword evidence="10" id="KW-1185">Reference proteome</keyword>
<comment type="subcellular location">
    <subcellularLocation>
        <location evidence="1">Secreted</location>
    </subcellularLocation>
</comment>
<comment type="caution">
    <text evidence="9">The sequence shown here is derived from an EMBL/GenBank/DDBJ whole genome shotgun (WGS) entry which is preliminary data.</text>
</comment>
<evidence type="ECO:0000259" key="8">
    <source>
        <dbReference type="SMART" id="SM00060"/>
    </source>
</evidence>
<organism evidence="9 10">
    <name type="scientific">Pararge aegeria aegeria</name>
    <dbReference type="NCBI Taxonomy" id="348720"/>
    <lineage>
        <taxon>Eukaryota</taxon>
        <taxon>Metazoa</taxon>
        <taxon>Ecdysozoa</taxon>
        <taxon>Arthropoda</taxon>
        <taxon>Hexapoda</taxon>
        <taxon>Insecta</taxon>
        <taxon>Pterygota</taxon>
        <taxon>Neoptera</taxon>
        <taxon>Endopterygota</taxon>
        <taxon>Lepidoptera</taxon>
        <taxon>Glossata</taxon>
        <taxon>Ditrysia</taxon>
        <taxon>Papilionoidea</taxon>
        <taxon>Nymphalidae</taxon>
        <taxon>Satyrinae</taxon>
        <taxon>Satyrini</taxon>
        <taxon>Parargina</taxon>
        <taxon>Pararge</taxon>
    </lineage>
</organism>
<evidence type="ECO:0000313" key="10">
    <source>
        <dbReference type="Proteomes" id="UP000838756"/>
    </source>
</evidence>
<dbReference type="GO" id="GO:0005576">
    <property type="term" value="C:extracellular region"/>
    <property type="evidence" value="ECO:0007669"/>
    <property type="project" value="UniProtKB-SubCell"/>
</dbReference>
<keyword evidence="5" id="KW-0325">Glycoprotein</keyword>
<dbReference type="AlphaFoldDB" id="A0A8S4RE88"/>
<evidence type="ECO:0000256" key="5">
    <source>
        <dbReference type="ARBA" id="ARBA00023180"/>
    </source>
</evidence>
<keyword evidence="4" id="KW-0677">Repeat</keyword>
<feature type="transmembrane region" description="Helical" evidence="7">
    <location>
        <begin position="72"/>
        <end position="96"/>
    </location>
</feature>